<accession>A0A0B8NGS9</accession>
<dbReference type="KEGG" id="nsr:NS506_04347"/>
<dbReference type="Gene3D" id="3.30.1490.20">
    <property type="entry name" value="ATP-grasp fold, A domain"/>
    <property type="match status" value="1"/>
</dbReference>
<dbReference type="GeneID" id="93375167"/>
<evidence type="ECO:0000313" key="3">
    <source>
        <dbReference type="EMBL" id="GAP29717.1"/>
    </source>
</evidence>
<evidence type="ECO:0000313" key="2">
    <source>
        <dbReference type="EMBL" id="APA98395.1"/>
    </source>
</evidence>
<keyword evidence="4" id="KW-1185">Reference proteome</keyword>
<evidence type="ECO:0000313" key="5">
    <source>
        <dbReference type="Proteomes" id="UP000180166"/>
    </source>
</evidence>
<evidence type="ECO:0000259" key="1">
    <source>
        <dbReference type="Pfam" id="PF08443"/>
    </source>
</evidence>
<feature type="domain" description="ATP-grasp fold RimK-type" evidence="1">
    <location>
        <begin position="106"/>
        <end position="283"/>
    </location>
</feature>
<name>A0A0B8NGS9_9NOCA</name>
<dbReference type="InterPro" id="IPR013815">
    <property type="entry name" value="ATP_grasp_subdomain_1"/>
</dbReference>
<organism evidence="3 4">
    <name type="scientific">Nocardia seriolae</name>
    <dbReference type="NCBI Taxonomy" id="37332"/>
    <lineage>
        <taxon>Bacteria</taxon>
        <taxon>Bacillati</taxon>
        <taxon>Actinomycetota</taxon>
        <taxon>Actinomycetes</taxon>
        <taxon>Mycobacteriales</taxon>
        <taxon>Nocardiaceae</taxon>
        <taxon>Nocardia</taxon>
    </lineage>
</organism>
<reference evidence="4" key="1">
    <citation type="submission" date="2015-07" db="EMBL/GenBank/DDBJ databases">
        <title>Nocardia seriolae U-1 whole genome shotgun sequence.</title>
        <authorList>
            <person name="Imajoh M."/>
            <person name="Fukumoto Y."/>
            <person name="Sukeda M."/>
            <person name="Yamane J."/>
            <person name="Yamasaki K."/>
            <person name="Shimizu M."/>
            <person name="Ohnishi K."/>
            <person name="Oshima S."/>
        </authorList>
    </citation>
    <scope>NUCLEOTIDE SEQUENCE [LARGE SCALE GENOMIC DNA]</scope>
    <source>
        <strain evidence="4">U-1</strain>
    </source>
</reference>
<dbReference type="AlphaFoldDB" id="A0A0B8NGS9"/>
<evidence type="ECO:0000313" key="4">
    <source>
        <dbReference type="Proteomes" id="UP000037179"/>
    </source>
</evidence>
<gene>
    <name evidence="2" type="ORF">NS506_04347</name>
    <name evidence="3" type="ORF">NSK11_contig00062-0025</name>
</gene>
<protein>
    <recommendedName>
        <fullName evidence="1">ATP-grasp fold RimK-type domain-containing protein</fullName>
    </recommendedName>
</protein>
<reference evidence="3 4" key="2">
    <citation type="journal article" date="2016" name="Genome Announc.">
        <title>Draft Genome Sequence of Erythromycin- and Oxytetracycline-Sensitive Nocardia seriolae Strain U-1 (NBRC 110359).</title>
        <authorList>
            <person name="Imajoh M."/>
            <person name="Sukeda M."/>
            <person name="Shimizu M."/>
            <person name="Yamane J."/>
            <person name="Ohnishi K."/>
            <person name="Oshima S."/>
        </authorList>
    </citation>
    <scope>NUCLEOTIDE SEQUENCE [LARGE SCALE GENOMIC DNA]</scope>
    <source>
        <strain evidence="3 4">U-1</strain>
    </source>
</reference>
<dbReference type="Proteomes" id="UP000180166">
    <property type="component" value="Chromosome"/>
</dbReference>
<dbReference type="InterPro" id="IPR013651">
    <property type="entry name" value="ATP-grasp_RimK-type"/>
</dbReference>
<proteinExistence type="predicted"/>
<reference evidence="2 5" key="3">
    <citation type="submission" date="2016-10" db="EMBL/GenBank/DDBJ databases">
        <title>Genome sequence of Nocardia seriolae strain EM150506, isolated from Anguila japonica.</title>
        <authorList>
            <person name="Han H.-J."/>
        </authorList>
    </citation>
    <scope>NUCLEOTIDE SEQUENCE [LARGE SCALE GENOMIC DNA]</scope>
    <source>
        <strain evidence="2 5">EM150506</strain>
    </source>
</reference>
<dbReference type="Proteomes" id="UP000037179">
    <property type="component" value="Unassembled WGS sequence"/>
</dbReference>
<dbReference type="EMBL" id="BBYQ01000062">
    <property type="protein sequence ID" value="GAP29717.1"/>
    <property type="molecule type" value="Genomic_DNA"/>
</dbReference>
<dbReference type="GO" id="GO:0005737">
    <property type="term" value="C:cytoplasm"/>
    <property type="evidence" value="ECO:0007669"/>
    <property type="project" value="TreeGrafter"/>
</dbReference>
<dbReference type="SUPFAM" id="SSF56059">
    <property type="entry name" value="Glutathione synthetase ATP-binding domain-like"/>
    <property type="match status" value="1"/>
</dbReference>
<dbReference type="PANTHER" id="PTHR21621">
    <property type="entry name" value="RIBOSOMAL PROTEIN S6 MODIFICATION PROTEIN"/>
    <property type="match status" value="1"/>
</dbReference>
<dbReference type="Pfam" id="PF08443">
    <property type="entry name" value="RimK"/>
    <property type="match status" value="1"/>
</dbReference>
<dbReference type="RefSeq" id="WP_063865010.1">
    <property type="nucleotide sequence ID" value="NZ_AP017900.1"/>
</dbReference>
<dbReference type="Gene3D" id="3.30.470.20">
    <property type="entry name" value="ATP-grasp fold, B domain"/>
    <property type="match status" value="1"/>
</dbReference>
<dbReference type="PANTHER" id="PTHR21621:SF0">
    <property type="entry name" value="BETA-CITRYLGLUTAMATE SYNTHASE B-RELATED"/>
    <property type="match status" value="1"/>
</dbReference>
<dbReference type="GO" id="GO:0005524">
    <property type="term" value="F:ATP binding"/>
    <property type="evidence" value="ECO:0007669"/>
    <property type="project" value="InterPro"/>
</dbReference>
<dbReference type="EMBL" id="CP017839">
    <property type="protein sequence ID" value="APA98395.1"/>
    <property type="molecule type" value="Genomic_DNA"/>
</dbReference>
<sequence length="326" mass="35650">MVVVLTDFGSTEGSAGHLRKAVELLTGRRPVMLDARHFYDGGQGRARLEDSALALRAPQAATVRPSVVIVYEIPPQDRHRFERFQALLERSSAVYLGGDAHAWRNATDKHRTVERFAETGVAQMDSELLEDPSDDDALSAFERLGGDVWARPATGFGGHDVFHITDPGQLRTAVTHFEGDRWLLSRDARNFDRSGRRHQFRVVVLGDRVLRICEHVQADLDAPCNESRGAVSTVLPLDALPPHLIELAIHATASLGLPFGGVDLVPQHGGRVFEVNVHPVLAGENGFHTIVIPYVRAHLIRPRAQAAPIADSIGAAVRAKGIHPYG</sequence>
<dbReference type="GO" id="GO:0016879">
    <property type="term" value="F:ligase activity, forming carbon-nitrogen bonds"/>
    <property type="evidence" value="ECO:0007669"/>
    <property type="project" value="TreeGrafter"/>
</dbReference>
<dbReference type="OrthoDB" id="4289223at2"/>